<sequence length="436" mass="47906">MIIKKANFLRIIRGLVILFLLCLLALTSIVVLMVETEPKVDVKAAEQVADADTVHDLLAQLESSVTDRHQAHTITINTQQLDAIVGFLQRATAGFRGKVSVTPDATRVQASIAIPVELFDGYLNIDATLLPANAFVLEQVKVGDLYIPGGMAVGLTEWLVNRWTQSNIATQAREQIEKVSMSNEEVMVSLRPMDGFLRQLNEVKNGLSVDQDDELRDMTAYYLQYIAWQDITLADTPQPAIDFIRLTMKRAAQRSSPEDAAEHNKAAILALAIFIGHHRVANFVGDVQPDAEKALKPLTPPLLRGRNDLARHFLISAALKILSEQGVTLAIGEFKELMDRAIGGSGYSFVDLSADMAGVEFAEVATSPKHAQEVQNMLSQMHDDSVIMPPIDGLAEGLSKTQFEDKFGAVDSNDYLDEVAKIKARLATIALYQLDN</sequence>
<gene>
    <name evidence="2" type="ORF">BFC18_04535</name>
</gene>
<keyword evidence="1" id="KW-0812">Transmembrane</keyword>
<comment type="caution">
    <text evidence="2">The sequence shown here is derived from an EMBL/GenBank/DDBJ whole genome shotgun (WGS) entry which is preliminary data.</text>
</comment>
<evidence type="ECO:0000313" key="2">
    <source>
        <dbReference type="EMBL" id="OFC71976.1"/>
    </source>
</evidence>
<evidence type="ECO:0000256" key="1">
    <source>
        <dbReference type="SAM" id="Phobius"/>
    </source>
</evidence>
<proteinExistence type="predicted"/>
<dbReference type="EMBL" id="MDHN01000008">
    <property type="protein sequence ID" value="OFC71976.1"/>
    <property type="molecule type" value="Genomic_DNA"/>
</dbReference>
<name>A0A1E7ZEP8_9ALTE</name>
<dbReference type="STRING" id="1656094.BFC18_04535"/>
<keyword evidence="3" id="KW-1185">Reference proteome</keyword>
<protein>
    <submittedName>
        <fullName evidence="2">Uncharacterized protein</fullName>
    </submittedName>
</protein>
<reference evidence="2 3" key="1">
    <citation type="submission" date="2016-08" db="EMBL/GenBank/DDBJ databases">
        <authorList>
            <person name="Seilhamer J.J."/>
        </authorList>
    </citation>
    <scope>NUCLEOTIDE SEQUENCE [LARGE SCALE GENOMIC DNA]</scope>
    <source>
        <strain evidence="2 3">KCTC 42603</strain>
    </source>
</reference>
<organism evidence="2 3">
    <name type="scientific">Alteromonas confluentis</name>
    <dbReference type="NCBI Taxonomy" id="1656094"/>
    <lineage>
        <taxon>Bacteria</taxon>
        <taxon>Pseudomonadati</taxon>
        <taxon>Pseudomonadota</taxon>
        <taxon>Gammaproteobacteria</taxon>
        <taxon>Alteromonadales</taxon>
        <taxon>Alteromonadaceae</taxon>
        <taxon>Alteromonas/Salinimonas group</taxon>
        <taxon>Alteromonas</taxon>
    </lineage>
</organism>
<accession>A0A1E7ZEP8</accession>
<feature type="transmembrane region" description="Helical" evidence="1">
    <location>
        <begin position="12"/>
        <end position="34"/>
    </location>
</feature>
<dbReference type="Proteomes" id="UP000175691">
    <property type="component" value="Unassembled WGS sequence"/>
</dbReference>
<keyword evidence="1" id="KW-0472">Membrane</keyword>
<dbReference type="AlphaFoldDB" id="A0A1E7ZEP8"/>
<keyword evidence="1" id="KW-1133">Transmembrane helix</keyword>
<evidence type="ECO:0000313" key="3">
    <source>
        <dbReference type="Proteomes" id="UP000175691"/>
    </source>
</evidence>